<dbReference type="RefSeq" id="WP_157564971.1">
    <property type="nucleotide sequence ID" value="NZ_WPIK01000004.1"/>
</dbReference>
<dbReference type="Proteomes" id="UP000462014">
    <property type="component" value="Unassembled WGS sequence"/>
</dbReference>
<evidence type="ECO:0000313" key="4">
    <source>
        <dbReference type="Proteomes" id="UP000462014"/>
    </source>
</evidence>
<keyword evidence="3" id="KW-0808">Transferase</keyword>
<dbReference type="Gene3D" id="3.40.50.2000">
    <property type="entry name" value="Glycogen Phosphorylase B"/>
    <property type="match status" value="2"/>
</dbReference>
<sequence>MRILIVTQYFWPETFRINDLALALSERGHIVEVLTGKPNYGKSGFYSNYSFFNKQSETWNGIKIHRSSLIPRGNAGKVRLIINYLSFALFASIKAFFLPGKVDRIFVFEPSPITVGFPALLLKWKKKASIYFWVQDLWPQSVTAGGGIKNKIVVNFLDKITRWIYERSDKILIQSEAFREIIFNQGVNPEKIIFYPNSVEAIFKKKKAHPEYIRMLPEGFKIMFAGNIGEAQDFETILAAAALVKGKNKAIKWVILGNGRKREFVEKRIVELDLQECFFLMGEFPVVQMPDFFACANCLLVSLKKDYIFSLTIPSKLQSYLACGKPILASLDGEGGRIIKEAKAGLVSESENPKLLAEKVIEFYNLTTAELDEIGQNARAYFESNFEREILVDKLEDIFLKNE</sequence>
<dbReference type="SUPFAM" id="SSF53756">
    <property type="entry name" value="UDP-Glycosyltransferase/glycogen phosphorylase"/>
    <property type="match status" value="1"/>
</dbReference>
<dbReference type="CDD" id="cd03794">
    <property type="entry name" value="GT4_WbuB-like"/>
    <property type="match status" value="1"/>
</dbReference>
<feature type="domain" description="Glycosyltransferase subfamily 4-like N-terminal" evidence="2">
    <location>
        <begin position="16"/>
        <end position="197"/>
    </location>
</feature>
<dbReference type="PANTHER" id="PTHR12526">
    <property type="entry name" value="GLYCOSYLTRANSFERASE"/>
    <property type="match status" value="1"/>
</dbReference>
<dbReference type="InterPro" id="IPR028098">
    <property type="entry name" value="Glyco_trans_4-like_N"/>
</dbReference>
<accession>A0A7K1SUH9</accession>
<proteinExistence type="predicted"/>
<dbReference type="Pfam" id="PF00534">
    <property type="entry name" value="Glycos_transf_1"/>
    <property type="match status" value="1"/>
</dbReference>
<dbReference type="InterPro" id="IPR001296">
    <property type="entry name" value="Glyco_trans_1"/>
</dbReference>
<reference evidence="3 4" key="1">
    <citation type="submission" date="2019-12" db="EMBL/GenBank/DDBJ databases">
        <title>Mucilaginibacter sp. HMF7410 genome sequencing and assembly.</title>
        <authorList>
            <person name="Kang H."/>
            <person name="Cha I."/>
            <person name="Kim H."/>
            <person name="Joh K."/>
        </authorList>
    </citation>
    <scope>NUCLEOTIDE SEQUENCE [LARGE SCALE GENOMIC DNA]</scope>
    <source>
        <strain evidence="3 4">HMF7410</strain>
    </source>
</reference>
<dbReference type="Pfam" id="PF13579">
    <property type="entry name" value="Glyco_trans_4_4"/>
    <property type="match status" value="1"/>
</dbReference>
<name>A0A7K1SUH9_9SPHI</name>
<feature type="domain" description="Glycosyl transferase family 1" evidence="1">
    <location>
        <begin position="220"/>
        <end position="379"/>
    </location>
</feature>
<evidence type="ECO:0000313" key="3">
    <source>
        <dbReference type="EMBL" id="MVN20999.1"/>
    </source>
</evidence>
<dbReference type="PANTHER" id="PTHR12526:SF622">
    <property type="entry name" value="GLYCOSYLTRANSFERASE (GROUP I)"/>
    <property type="match status" value="1"/>
</dbReference>
<protein>
    <submittedName>
        <fullName evidence="3">Glycosyltransferase</fullName>
    </submittedName>
</protein>
<organism evidence="3 4">
    <name type="scientific">Mucilaginibacter arboris</name>
    <dbReference type="NCBI Taxonomy" id="2682090"/>
    <lineage>
        <taxon>Bacteria</taxon>
        <taxon>Pseudomonadati</taxon>
        <taxon>Bacteroidota</taxon>
        <taxon>Sphingobacteriia</taxon>
        <taxon>Sphingobacteriales</taxon>
        <taxon>Sphingobacteriaceae</taxon>
        <taxon>Mucilaginibacter</taxon>
    </lineage>
</organism>
<keyword evidence="4" id="KW-1185">Reference proteome</keyword>
<evidence type="ECO:0000259" key="2">
    <source>
        <dbReference type="Pfam" id="PF13579"/>
    </source>
</evidence>
<dbReference type="GO" id="GO:0016757">
    <property type="term" value="F:glycosyltransferase activity"/>
    <property type="evidence" value="ECO:0007669"/>
    <property type="project" value="InterPro"/>
</dbReference>
<gene>
    <name evidence="3" type="ORF">GO621_05540</name>
</gene>
<evidence type="ECO:0000259" key="1">
    <source>
        <dbReference type="Pfam" id="PF00534"/>
    </source>
</evidence>
<comment type="caution">
    <text evidence="3">The sequence shown here is derived from an EMBL/GenBank/DDBJ whole genome shotgun (WGS) entry which is preliminary data.</text>
</comment>
<dbReference type="EMBL" id="WPIK01000004">
    <property type="protein sequence ID" value="MVN20999.1"/>
    <property type="molecule type" value="Genomic_DNA"/>
</dbReference>
<dbReference type="AlphaFoldDB" id="A0A7K1SUH9"/>